<dbReference type="GO" id="GO:0005634">
    <property type="term" value="C:nucleus"/>
    <property type="evidence" value="ECO:0007669"/>
    <property type="project" value="UniProtKB-SubCell"/>
</dbReference>
<evidence type="ECO:0000256" key="6">
    <source>
        <dbReference type="ARBA" id="ARBA00023242"/>
    </source>
</evidence>
<evidence type="ECO:0000256" key="5">
    <source>
        <dbReference type="ARBA" id="ARBA00023163"/>
    </source>
</evidence>
<dbReference type="PANTHER" id="PTHR31421">
    <property type="entry name" value="PROTEIN BASIC PENTACYSTEINE3"/>
    <property type="match status" value="1"/>
</dbReference>
<evidence type="ECO:0000256" key="3">
    <source>
        <dbReference type="ARBA" id="ARBA00023015"/>
    </source>
</evidence>
<evidence type="ECO:0000256" key="1">
    <source>
        <dbReference type="ARBA" id="ARBA00004123"/>
    </source>
</evidence>
<dbReference type="SMART" id="SM01226">
    <property type="entry name" value="GAGA_bind"/>
    <property type="match status" value="1"/>
</dbReference>
<comment type="subcellular location">
    <subcellularLocation>
        <location evidence="1 7">Nucleus</location>
    </subcellularLocation>
</comment>
<gene>
    <name evidence="10" type="primary">LOC109725488</name>
</gene>
<evidence type="ECO:0000256" key="8">
    <source>
        <dbReference type="SAM" id="MobiDB-lite"/>
    </source>
</evidence>
<keyword evidence="3 7" id="KW-0805">Transcription regulation</keyword>
<evidence type="ECO:0000256" key="2">
    <source>
        <dbReference type="ARBA" id="ARBA00007911"/>
    </source>
</evidence>
<dbReference type="GO" id="GO:0043565">
    <property type="term" value="F:sequence-specific DNA binding"/>
    <property type="evidence" value="ECO:0007669"/>
    <property type="project" value="TreeGrafter"/>
</dbReference>
<dbReference type="Pfam" id="PF06217">
    <property type="entry name" value="GAGA_bind"/>
    <property type="match status" value="1"/>
</dbReference>
<protein>
    <recommendedName>
        <fullName evidence="7">GAGA-binding transcriptional activator</fullName>
    </recommendedName>
</protein>
<reference evidence="10" key="2">
    <citation type="submission" date="2025-08" db="UniProtKB">
        <authorList>
            <consortium name="RefSeq"/>
        </authorList>
    </citation>
    <scope>IDENTIFICATION</scope>
    <source>
        <tissue evidence="10">Leaf</tissue>
    </source>
</reference>
<evidence type="ECO:0000256" key="7">
    <source>
        <dbReference type="RuleBase" id="RU367160"/>
    </source>
</evidence>
<organism evidence="9 10">
    <name type="scientific">Ananas comosus</name>
    <name type="common">Pineapple</name>
    <name type="synonym">Ananas ananas</name>
    <dbReference type="NCBI Taxonomy" id="4615"/>
    <lineage>
        <taxon>Eukaryota</taxon>
        <taxon>Viridiplantae</taxon>
        <taxon>Streptophyta</taxon>
        <taxon>Embryophyta</taxon>
        <taxon>Tracheophyta</taxon>
        <taxon>Spermatophyta</taxon>
        <taxon>Magnoliopsida</taxon>
        <taxon>Liliopsida</taxon>
        <taxon>Poales</taxon>
        <taxon>Bromeliaceae</taxon>
        <taxon>Bromelioideae</taxon>
        <taxon>Ananas</taxon>
    </lineage>
</organism>
<dbReference type="GO" id="GO:0003700">
    <property type="term" value="F:DNA-binding transcription factor activity"/>
    <property type="evidence" value="ECO:0007669"/>
    <property type="project" value="UniProtKB-UniRule"/>
</dbReference>
<dbReference type="GO" id="GO:0009723">
    <property type="term" value="P:response to ethylene"/>
    <property type="evidence" value="ECO:0007669"/>
    <property type="project" value="TreeGrafter"/>
</dbReference>
<dbReference type="OrthoDB" id="1903765at2759"/>
<dbReference type="InterPro" id="IPR010409">
    <property type="entry name" value="GAGA-bd_tscrpt_act"/>
</dbReference>
<comment type="similarity">
    <text evidence="2 7">Belongs to the BBR/BPC family.</text>
</comment>
<proteinExistence type="inferred from homology"/>
<sequence length="273" mass="30335">MDANGGLGMRNWGYYDQPIKVNPGLQLMSSVAEHEKKQLFSNGGFLQRDYSAPETFAPIEFLKNSWPNYREAKMPQMMPTNPSYDLLPSANGAHSFQIMQAPSPPKDDNVAPMNEPQATNDKPPKKRSRARPESASKPRKPKKAPVPKEERKVNSNPRVRNGRKSADIVINGIDLDLSGLPTPVCSCTGAPQQCYRWGVGGWQSACCTTSISVYPLPMSTKRRGSRIAGRKMSQGAFRKVLEKLAGEGYNLNNPIDLRAYWAKHGTNKFVTIR</sequence>
<dbReference type="RefSeq" id="XP_020110281.1">
    <property type="nucleotide sequence ID" value="XM_020254692.1"/>
</dbReference>
<keyword evidence="6 7" id="KW-0539">Nucleus</keyword>
<evidence type="ECO:0000313" key="10">
    <source>
        <dbReference type="RefSeq" id="XP_020110281.1"/>
    </source>
</evidence>
<evidence type="ECO:0000256" key="4">
    <source>
        <dbReference type="ARBA" id="ARBA00023125"/>
    </source>
</evidence>
<dbReference type="AlphaFoldDB" id="A0A6P5GNN6"/>
<keyword evidence="4 7" id="KW-0238">DNA-binding</keyword>
<dbReference type="GeneID" id="109725488"/>
<accession>A0A6P5GNN6</accession>
<feature type="region of interest" description="Disordered" evidence="8">
    <location>
        <begin position="97"/>
        <end position="163"/>
    </location>
</feature>
<keyword evidence="5 7" id="KW-0804">Transcription</keyword>
<reference evidence="9" key="1">
    <citation type="journal article" date="2015" name="Nat. Genet.">
        <title>The pineapple genome and the evolution of CAM photosynthesis.</title>
        <authorList>
            <person name="Ming R."/>
            <person name="VanBuren R."/>
            <person name="Wai C.M."/>
            <person name="Tang H."/>
            <person name="Schatz M.C."/>
            <person name="Bowers J.E."/>
            <person name="Lyons E."/>
            <person name="Wang M.L."/>
            <person name="Chen J."/>
            <person name="Biggers E."/>
            <person name="Zhang J."/>
            <person name="Huang L."/>
            <person name="Zhang L."/>
            <person name="Miao W."/>
            <person name="Zhang J."/>
            <person name="Ye Z."/>
            <person name="Miao C."/>
            <person name="Lin Z."/>
            <person name="Wang H."/>
            <person name="Zhou H."/>
            <person name="Yim W.C."/>
            <person name="Priest H.D."/>
            <person name="Zheng C."/>
            <person name="Woodhouse M."/>
            <person name="Edger P.P."/>
            <person name="Guyot R."/>
            <person name="Guo H.B."/>
            <person name="Guo H."/>
            <person name="Zheng G."/>
            <person name="Singh R."/>
            <person name="Sharma A."/>
            <person name="Min X."/>
            <person name="Zheng Y."/>
            <person name="Lee H."/>
            <person name="Gurtowski J."/>
            <person name="Sedlazeck F.J."/>
            <person name="Harkess A."/>
            <person name="McKain M.R."/>
            <person name="Liao Z."/>
            <person name="Fang J."/>
            <person name="Liu J."/>
            <person name="Zhang X."/>
            <person name="Zhang Q."/>
            <person name="Hu W."/>
            <person name="Qin Y."/>
            <person name="Wang K."/>
            <person name="Chen L.Y."/>
            <person name="Shirley N."/>
            <person name="Lin Y.R."/>
            <person name="Liu L.Y."/>
            <person name="Hernandez A.G."/>
            <person name="Wright C.L."/>
            <person name="Bulone V."/>
            <person name="Tuskan G.A."/>
            <person name="Heath K."/>
            <person name="Zee F."/>
            <person name="Moore P.H."/>
            <person name="Sunkar R."/>
            <person name="Leebens-Mack J.H."/>
            <person name="Mockler T."/>
            <person name="Bennetzen J.L."/>
            <person name="Freeling M."/>
            <person name="Sankoff D."/>
            <person name="Paterson A.H."/>
            <person name="Zhu X."/>
            <person name="Yang X."/>
            <person name="Smith J.A."/>
            <person name="Cushman J.C."/>
            <person name="Paull R.E."/>
            <person name="Yu Q."/>
        </authorList>
    </citation>
    <scope>NUCLEOTIDE SEQUENCE [LARGE SCALE GENOMIC DNA]</scope>
    <source>
        <strain evidence="9">cv. F153</strain>
    </source>
</reference>
<comment type="function">
    <text evidence="7">Transcriptional regulator that specifically binds to GA-rich elements (GAGA-repeats) present in regulatory sequences of genes involved in developmental processes.</text>
</comment>
<name>A0A6P5GNN6_ANACO</name>
<dbReference type="Gramene" id="Aco014780.1.mrna1">
    <property type="protein sequence ID" value="Aco014780.1.mrna1.cds1"/>
    <property type="gene ID" value="Aco014780.1.path1"/>
</dbReference>
<dbReference type="PANTHER" id="PTHR31421:SF22">
    <property type="entry name" value="PROTEIN BASIC PENTACYSTEINE3"/>
    <property type="match status" value="1"/>
</dbReference>
<keyword evidence="9" id="KW-1185">Reference proteome</keyword>
<evidence type="ECO:0000313" key="9">
    <source>
        <dbReference type="Proteomes" id="UP000515123"/>
    </source>
</evidence>
<dbReference type="Proteomes" id="UP000515123">
    <property type="component" value="Linkage group 20"/>
</dbReference>